<dbReference type="GeneID" id="92099505"/>
<comment type="caution">
    <text evidence="1">The sequence shown here is derived from an EMBL/GenBank/DDBJ whole genome shotgun (WGS) entry which is preliminary data.</text>
</comment>
<organism evidence="1 2">
    <name type="scientific">Apiospora phragmitis</name>
    <dbReference type="NCBI Taxonomy" id="2905665"/>
    <lineage>
        <taxon>Eukaryota</taxon>
        <taxon>Fungi</taxon>
        <taxon>Dikarya</taxon>
        <taxon>Ascomycota</taxon>
        <taxon>Pezizomycotina</taxon>
        <taxon>Sordariomycetes</taxon>
        <taxon>Xylariomycetidae</taxon>
        <taxon>Amphisphaeriales</taxon>
        <taxon>Apiosporaceae</taxon>
        <taxon>Apiospora</taxon>
    </lineage>
</organism>
<keyword evidence="2" id="KW-1185">Reference proteome</keyword>
<gene>
    <name evidence="1" type="ORF">PG994_015033</name>
</gene>
<dbReference type="RefSeq" id="XP_066708118.1">
    <property type="nucleotide sequence ID" value="XM_066866442.1"/>
</dbReference>
<evidence type="ECO:0000313" key="2">
    <source>
        <dbReference type="Proteomes" id="UP001480595"/>
    </source>
</evidence>
<sequence length="192" mass="21390">MAPSLPPFAPFPETTWRDHMVPEEWEACLSLWVSLAEAHMALSDNEFLQLSAKDESIEGYLVPFMKETALSGITILGSSNTASLLLFQSYYLSSRLLRAPSTPTKLLQWEFLSDFSKVYGKESIGSTDLHLPEAEGYPRTFFTALKKSLIIALDTGIKGDLRIPEARLKHLNHLLHASPEAAELFLAGNRLP</sequence>
<proteinExistence type="predicted"/>
<reference evidence="1 2" key="1">
    <citation type="submission" date="2023-01" db="EMBL/GenBank/DDBJ databases">
        <title>Analysis of 21 Apiospora genomes using comparative genomics revels a genus with tremendous synthesis potential of carbohydrate active enzymes and secondary metabolites.</title>
        <authorList>
            <person name="Sorensen T."/>
        </authorList>
    </citation>
    <scope>NUCLEOTIDE SEQUENCE [LARGE SCALE GENOMIC DNA]</scope>
    <source>
        <strain evidence="1 2">CBS 135458</strain>
    </source>
</reference>
<name>A0ABR1SVA3_9PEZI</name>
<dbReference type="EMBL" id="JAQQWL010000016">
    <property type="protein sequence ID" value="KAK8038266.1"/>
    <property type="molecule type" value="Genomic_DNA"/>
</dbReference>
<evidence type="ECO:0000313" key="1">
    <source>
        <dbReference type="EMBL" id="KAK8038266.1"/>
    </source>
</evidence>
<dbReference type="Proteomes" id="UP001480595">
    <property type="component" value="Unassembled WGS sequence"/>
</dbReference>
<protein>
    <submittedName>
        <fullName evidence="1">Uncharacterized protein</fullName>
    </submittedName>
</protein>
<accession>A0ABR1SVA3</accession>